<evidence type="ECO:0000313" key="2">
    <source>
        <dbReference type="RefSeq" id="XP_042559021.1"/>
    </source>
</evidence>
<name>A0A8M1K5B2_CLUHA</name>
<dbReference type="AlphaFoldDB" id="A0A8M1K5B2"/>
<dbReference type="PANTHER" id="PTHR14663">
    <property type="entry name" value="METHYLTRANSFERASE NSUN7-RELATED"/>
    <property type="match status" value="1"/>
</dbReference>
<accession>A0A8M1K5B2</accession>
<sequence length="203" mass="22079">MKEEQSRTLPVHAWLNTLKSSIEDVCEQLHAGGFSEVDSHTCGTGLVFWRDAHCSDVLGLPSHTKAQLMNSLLSREYILNIQEKSRSLAACAVCPLLVEDSEVLMVGSFSALTVAHMGVLATARSARVIVCGVPPNSSQRKELQNLISSVGCKNVKLLSESFLKLGEWDVCVQKVRVVLLLPQCSNSALCNPVEHIINEDGVP</sequence>
<dbReference type="KEGG" id="char:122128660"/>
<reference evidence="2" key="1">
    <citation type="submission" date="2025-08" db="UniProtKB">
        <authorList>
            <consortium name="RefSeq"/>
        </authorList>
    </citation>
    <scope>IDENTIFICATION</scope>
</reference>
<keyword evidence="2" id="KW-0808">Transferase</keyword>
<dbReference type="GeneID" id="122128660"/>
<dbReference type="PANTHER" id="PTHR14663:SF2">
    <property type="entry name" value="METHYLTRANSFERASE NSUN7-RELATED"/>
    <property type="match status" value="1"/>
</dbReference>
<dbReference type="RefSeq" id="XP_042559021.1">
    <property type="nucleotide sequence ID" value="XM_042703087.1"/>
</dbReference>
<dbReference type="OrthoDB" id="6817893at2759"/>
<proteinExistence type="predicted"/>
<dbReference type="GO" id="GO:0008168">
    <property type="term" value="F:methyltransferase activity"/>
    <property type="evidence" value="ECO:0007669"/>
    <property type="project" value="UniProtKB-KW"/>
</dbReference>
<gene>
    <name evidence="2" type="primary">LOC122128660</name>
</gene>
<dbReference type="GO" id="GO:0032259">
    <property type="term" value="P:methylation"/>
    <property type="evidence" value="ECO:0007669"/>
    <property type="project" value="UniProtKB-KW"/>
</dbReference>
<dbReference type="Proteomes" id="UP000515152">
    <property type="component" value="Chromosome 22"/>
</dbReference>
<protein>
    <submittedName>
        <fullName evidence="2">Methyltransferase NSUN7</fullName>
    </submittedName>
</protein>
<organism evidence="1 2">
    <name type="scientific">Clupea harengus</name>
    <name type="common">Atlantic herring</name>
    <dbReference type="NCBI Taxonomy" id="7950"/>
    <lineage>
        <taxon>Eukaryota</taxon>
        <taxon>Metazoa</taxon>
        <taxon>Chordata</taxon>
        <taxon>Craniata</taxon>
        <taxon>Vertebrata</taxon>
        <taxon>Euteleostomi</taxon>
        <taxon>Actinopterygii</taxon>
        <taxon>Neopterygii</taxon>
        <taxon>Teleostei</taxon>
        <taxon>Clupei</taxon>
        <taxon>Clupeiformes</taxon>
        <taxon>Clupeoidei</taxon>
        <taxon>Clupeidae</taxon>
        <taxon>Clupea</taxon>
    </lineage>
</organism>
<dbReference type="InterPro" id="IPR042620">
    <property type="entry name" value="NSUN7"/>
</dbReference>
<keyword evidence="2" id="KW-0489">Methyltransferase</keyword>
<evidence type="ECO:0000313" key="1">
    <source>
        <dbReference type="Proteomes" id="UP000515152"/>
    </source>
</evidence>
<keyword evidence="1" id="KW-1185">Reference proteome</keyword>